<dbReference type="AlphaFoldDB" id="A0A418VY88"/>
<dbReference type="CDD" id="cd06583">
    <property type="entry name" value="PGRP"/>
    <property type="match status" value="1"/>
</dbReference>
<dbReference type="SMART" id="SM00644">
    <property type="entry name" value="Ami_2"/>
    <property type="match status" value="1"/>
</dbReference>
<protein>
    <recommendedName>
        <fullName evidence="3">N-acetylmuramoyl-L-alanine amidase</fullName>
        <ecNumber evidence="3">3.5.1.28</ecNumber>
    </recommendedName>
</protein>
<dbReference type="GO" id="GO:0019867">
    <property type="term" value="C:outer membrane"/>
    <property type="evidence" value="ECO:0007669"/>
    <property type="project" value="TreeGrafter"/>
</dbReference>
<evidence type="ECO:0000313" key="8">
    <source>
        <dbReference type="EMBL" id="RJF82153.1"/>
    </source>
</evidence>
<organism evidence="8 9">
    <name type="scientific">Azospirillum cavernae</name>
    <dbReference type="NCBI Taxonomy" id="2320860"/>
    <lineage>
        <taxon>Bacteria</taxon>
        <taxon>Pseudomonadati</taxon>
        <taxon>Pseudomonadota</taxon>
        <taxon>Alphaproteobacteria</taxon>
        <taxon>Rhodospirillales</taxon>
        <taxon>Azospirillaceae</taxon>
        <taxon>Azospirillum</taxon>
    </lineage>
</organism>
<dbReference type="SUPFAM" id="SSF47090">
    <property type="entry name" value="PGBD-like"/>
    <property type="match status" value="1"/>
</dbReference>
<dbReference type="Pfam" id="PF01510">
    <property type="entry name" value="Amidase_2"/>
    <property type="match status" value="1"/>
</dbReference>
<dbReference type="Proteomes" id="UP000283458">
    <property type="component" value="Unassembled WGS sequence"/>
</dbReference>
<evidence type="ECO:0000259" key="7">
    <source>
        <dbReference type="SMART" id="SM00644"/>
    </source>
</evidence>
<gene>
    <name evidence="8" type="ORF">D3877_19020</name>
</gene>
<accession>A0A418VY88</accession>
<evidence type="ECO:0000313" key="9">
    <source>
        <dbReference type="Proteomes" id="UP000283458"/>
    </source>
</evidence>
<evidence type="ECO:0000256" key="4">
    <source>
        <dbReference type="ARBA" id="ARBA00022801"/>
    </source>
</evidence>
<evidence type="ECO:0000256" key="5">
    <source>
        <dbReference type="ARBA" id="ARBA00023316"/>
    </source>
</evidence>
<dbReference type="InterPro" id="IPR036505">
    <property type="entry name" value="Amidase/PGRP_sf"/>
</dbReference>
<dbReference type="GO" id="GO:0071555">
    <property type="term" value="P:cell wall organization"/>
    <property type="evidence" value="ECO:0007669"/>
    <property type="project" value="UniProtKB-KW"/>
</dbReference>
<dbReference type="EC" id="3.5.1.28" evidence="3"/>
<evidence type="ECO:0000256" key="2">
    <source>
        <dbReference type="ARBA" id="ARBA00007553"/>
    </source>
</evidence>
<comment type="catalytic activity">
    <reaction evidence="1">
        <text>Hydrolyzes the link between N-acetylmuramoyl residues and L-amino acid residues in certain cell-wall glycopeptides.</text>
        <dbReference type="EC" id="3.5.1.28"/>
    </reaction>
</comment>
<dbReference type="InterPro" id="IPR002502">
    <property type="entry name" value="Amidase_domain"/>
</dbReference>
<comment type="caution">
    <text evidence="8">The sequence shown here is derived from an EMBL/GenBank/DDBJ whole genome shotgun (WGS) entry which is preliminary data.</text>
</comment>
<dbReference type="PANTHER" id="PTHR30417:SF1">
    <property type="entry name" value="N-ACETYLMURAMOYL-L-ALANINE AMIDASE AMID"/>
    <property type="match status" value="1"/>
</dbReference>
<dbReference type="GO" id="GO:0009253">
    <property type="term" value="P:peptidoglycan catabolic process"/>
    <property type="evidence" value="ECO:0007669"/>
    <property type="project" value="InterPro"/>
</dbReference>
<keyword evidence="9" id="KW-1185">Reference proteome</keyword>
<dbReference type="GO" id="GO:0008745">
    <property type="term" value="F:N-acetylmuramoyl-L-alanine amidase activity"/>
    <property type="evidence" value="ECO:0007669"/>
    <property type="project" value="UniProtKB-EC"/>
</dbReference>
<dbReference type="Gene3D" id="1.10.101.10">
    <property type="entry name" value="PGBD-like superfamily/PGBD"/>
    <property type="match status" value="1"/>
</dbReference>
<sequence>MTGARINARIARPSPNHGPRAPGALPELLILHYTGMPTAAHALDRLCDPAAQVSAHYTVDEDGTVYAHVPEDRRAWHAGLSHWRGLGDVNSRSIGVEIVNPGHEFGYRPFPAPQMAAVAALCREIIDRHAIAADDVLGHSDVAPARKEDPGELFDWPGLAAQGIGLWPEPSDADVQPGDDALSTDALATLLARYGYNAAEPRALLSFQRHFHPAALIDHAGTGRPDAETIRRLRALLRQTGR</sequence>
<reference evidence="8 9" key="1">
    <citation type="submission" date="2018-09" db="EMBL/GenBank/DDBJ databases">
        <authorList>
            <person name="Zhu H."/>
        </authorList>
    </citation>
    <scope>NUCLEOTIDE SEQUENCE [LARGE SCALE GENOMIC DNA]</scope>
    <source>
        <strain evidence="8 9">K2W22B-5</strain>
    </source>
</reference>
<feature type="region of interest" description="Disordered" evidence="6">
    <location>
        <begin position="1"/>
        <end position="21"/>
    </location>
</feature>
<comment type="similarity">
    <text evidence="2">Belongs to the N-acetylmuramoyl-L-alanine amidase 2 family.</text>
</comment>
<dbReference type="Gene3D" id="3.40.80.10">
    <property type="entry name" value="Peptidoglycan recognition protein-like"/>
    <property type="match status" value="1"/>
</dbReference>
<dbReference type="InterPro" id="IPR051206">
    <property type="entry name" value="NAMLAA_amidase_2"/>
</dbReference>
<dbReference type="RefSeq" id="WP_119832233.1">
    <property type="nucleotide sequence ID" value="NZ_QYUL01000002.1"/>
</dbReference>
<evidence type="ECO:0000256" key="3">
    <source>
        <dbReference type="ARBA" id="ARBA00011901"/>
    </source>
</evidence>
<proteinExistence type="inferred from homology"/>
<keyword evidence="4" id="KW-0378">Hydrolase</keyword>
<dbReference type="InterPro" id="IPR036366">
    <property type="entry name" value="PGBDSf"/>
</dbReference>
<dbReference type="PANTHER" id="PTHR30417">
    <property type="entry name" value="N-ACETYLMURAMOYL-L-ALANINE AMIDASE AMID"/>
    <property type="match status" value="1"/>
</dbReference>
<feature type="domain" description="N-acetylmuramoyl-L-alanine amidase" evidence="7">
    <location>
        <begin position="14"/>
        <end position="151"/>
    </location>
</feature>
<dbReference type="InterPro" id="IPR036365">
    <property type="entry name" value="PGBD-like_sf"/>
</dbReference>
<dbReference type="EMBL" id="QYUL01000002">
    <property type="protein sequence ID" value="RJF82153.1"/>
    <property type="molecule type" value="Genomic_DNA"/>
</dbReference>
<keyword evidence="5" id="KW-0961">Cell wall biogenesis/degradation</keyword>
<name>A0A418VY88_9PROT</name>
<dbReference type="OrthoDB" id="9794842at2"/>
<evidence type="ECO:0000256" key="6">
    <source>
        <dbReference type="SAM" id="MobiDB-lite"/>
    </source>
</evidence>
<evidence type="ECO:0000256" key="1">
    <source>
        <dbReference type="ARBA" id="ARBA00001561"/>
    </source>
</evidence>
<dbReference type="SUPFAM" id="SSF55846">
    <property type="entry name" value="N-acetylmuramoyl-L-alanine amidase-like"/>
    <property type="match status" value="1"/>
</dbReference>
<dbReference type="GO" id="GO:0009254">
    <property type="term" value="P:peptidoglycan turnover"/>
    <property type="evidence" value="ECO:0007669"/>
    <property type="project" value="TreeGrafter"/>
</dbReference>